<reference evidence="1" key="2">
    <citation type="submission" date="2025-09" db="UniProtKB">
        <authorList>
            <consortium name="Ensembl"/>
        </authorList>
    </citation>
    <scope>IDENTIFICATION</scope>
</reference>
<dbReference type="AlphaFoldDB" id="A0A8C6HAC3"/>
<name>A0A8C6HAC3_MUSSI</name>
<keyword evidence="2" id="KW-1185">Reference proteome</keyword>
<sequence length="81" mass="9347">MSLLYLRTKEKQESQEVRVQLRAERRSLVEMGSRLSGSQTFPVHALPPELIWIIQIHRSPQATLETLSHSQLLESEQPIRG</sequence>
<reference evidence="1" key="1">
    <citation type="submission" date="2025-08" db="UniProtKB">
        <authorList>
            <consortium name="Ensembl"/>
        </authorList>
    </citation>
    <scope>IDENTIFICATION</scope>
</reference>
<dbReference type="GeneTree" id="ENSGT00960000193307"/>
<accession>A0A8C6HAC3</accession>
<protein>
    <submittedName>
        <fullName evidence="1">Predicted gene, 33543</fullName>
    </submittedName>
</protein>
<proteinExistence type="predicted"/>
<dbReference type="Proteomes" id="UP000694415">
    <property type="component" value="Unplaced"/>
</dbReference>
<evidence type="ECO:0000313" key="1">
    <source>
        <dbReference type="Ensembl" id="ENSMSIP00000018680.1"/>
    </source>
</evidence>
<evidence type="ECO:0000313" key="2">
    <source>
        <dbReference type="Proteomes" id="UP000694415"/>
    </source>
</evidence>
<dbReference type="Ensembl" id="ENSMSIT00000023601.1">
    <property type="protein sequence ID" value="ENSMSIP00000018680.1"/>
    <property type="gene ID" value="ENSMSIG00000015896.1"/>
</dbReference>
<organism evidence="1 2">
    <name type="scientific">Mus spicilegus</name>
    <name type="common">Mound-building mouse</name>
    <dbReference type="NCBI Taxonomy" id="10103"/>
    <lineage>
        <taxon>Eukaryota</taxon>
        <taxon>Metazoa</taxon>
        <taxon>Chordata</taxon>
        <taxon>Craniata</taxon>
        <taxon>Vertebrata</taxon>
        <taxon>Euteleostomi</taxon>
        <taxon>Mammalia</taxon>
        <taxon>Eutheria</taxon>
        <taxon>Euarchontoglires</taxon>
        <taxon>Glires</taxon>
        <taxon>Rodentia</taxon>
        <taxon>Myomorpha</taxon>
        <taxon>Muroidea</taxon>
        <taxon>Muridae</taxon>
        <taxon>Murinae</taxon>
        <taxon>Mus</taxon>
        <taxon>Mus</taxon>
    </lineage>
</organism>